<dbReference type="AlphaFoldDB" id="K5E402"/>
<dbReference type="Proteomes" id="UP000007993">
    <property type="component" value="Unassembled WGS sequence"/>
</dbReference>
<dbReference type="AntiFam" id="ANF00003">
    <property type="entry name" value="Shadow ORF"/>
</dbReference>
<proteinExistence type="predicted"/>
<evidence type="ECO:0000313" key="1">
    <source>
        <dbReference type="EMBL" id="EKK00521.1"/>
    </source>
</evidence>
<organism evidence="1 2">
    <name type="scientific">Rhodopirellula baltica SH28</name>
    <dbReference type="NCBI Taxonomy" id="993517"/>
    <lineage>
        <taxon>Bacteria</taxon>
        <taxon>Pseudomonadati</taxon>
        <taxon>Planctomycetota</taxon>
        <taxon>Planctomycetia</taxon>
        <taxon>Pirellulales</taxon>
        <taxon>Pirellulaceae</taxon>
        <taxon>Rhodopirellula</taxon>
    </lineage>
</organism>
<reference evidence="1 2" key="1">
    <citation type="journal article" date="2013" name="Mar. Genomics">
        <title>Expression of sulfatases in Rhodopirellula baltica and the diversity of sulfatases in the genus Rhodopirellula.</title>
        <authorList>
            <person name="Wegner C.E."/>
            <person name="Richter-Heitmann T."/>
            <person name="Klindworth A."/>
            <person name="Klockow C."/>
            <person name="Richter M."/>
            <person name="Achstetter T."/>
            <person name="Glockner F.O."/>
            <person name="Harder J."/>
        </authorList>
    </citation>
    <scope>NUCLEOTIDE SEQUENCE [LARGE SCALE GENOMIC DNA]</scope>
    <source>
        <strain evidence="1 2">SH28</strain>
    </source>
</reference>
<name>K5E402_RHOBT</name>
<comment type="caution">
    <text evidence="1">The sequence shown here is derived from an EMBL/GenBank/DDBJ whole genome shotgun (WGS) entry which is preliminary data.</text>
</comment>
<accession>K5E402</accession>
<sequence length="66" mass="6695">MAFGHGGMECGGVGGMSIGGAIAYRWLPSEIPTGMETCVNAWPRQAKKNAGPLEGGLAFGSVSLPD</sequence>
<protein>
    <submittedName>
        <fullName evidence="1">Uncharacterized protein</fullName>
    </submittedName>
</protein>
<evidence type="ECO:0000313" key="2">
    <source>
        <dbReference type="Proteomes" id="UP000007993"/>
    </source>
</evidence>
<dbReference type="EMBL" id="AMCW01000120">
    <property type="protein sequence ID" value="EKK00521.1"/>
    <property type="molecule type" value="Genomic_DNA"/>
</dbReference>
<dbReference type="PATRIC" id="fig|993517.3.peg.4617"/>
<gene>
    <name evidence="1" type="ORF">RBSH_04248</name>
</gene>